<keyword evidence="3" id="KW-1185">Reference proteome</keyword>
<sequence>MDQTEKDPDTGEDLRLLCYFVSKLDGYRGLHFQVYTRNWYNFSQRQPTNTTLPPGILARLPLEIRCMIYDFLMPPRSYSILEHTYYTPVFKFPTITHVCREMRQYAMRKYRFVWFQCYSRRGEFRGCGVFDPAQDTITISLRFLDSVHWVPNAIVKWDDPFGQPRIPKNTPFLVKRYPEVENDEYDEDYEYEVRVEGEIREIVDGCYYLIEPGDATPALD</sequence>
<comment type="caution">
    <text evidence="2">The sequence shown here is derived from an EMBL/GenBank/DDBJ whole genome shotgun (WGS) entry which is preliminary data.</text>
</comment>
<dbReference type="Pfam" id="PF20150">
    <property type="entry name" value="2EXR"/>
    <property type="match status" value="1"/>
</dbReference>
<evidence type="ECO:0000259" key="1">
    <source>
        <dbReference type="Pfam" id="PF20150"/>
    </source>
</evidence>
<name>A0A553HT21_9PEZI</name>
<dbReference type="EMBL" id="VFLP01000049">
    <property type="protein sequence ID" value="TRX91099.1"/>
    <property type="molecule type" value="Genomic_DNA"/>
</dbReference>
<protein>
    <recommendedName>
        <fullName evidence="1">2EXR domain-containing protein</fullName>
    </recommendedName>
</protein>
<dbReference type="OrthoDB" id="4749382at2759"/>
<evidence type="ECO:0000313" key="3">
    <source>
        <dbReference type="Proteomes" id="UP000319160"/>
    </source>
</evidence>
<organism evidence="2 3">
    <name type="scientific">Xylaria flabelliformis</name>
    <dbReference type="NCBI Taxonomy" id="2512241"/>
    <lineage>
        <taxon>Eukaryota</taxon>
        <taxon>Fungi</taxon>
        <taxon>Dikarya</taxon>
        <taxon>Ascomycota</taxon>
        <taxon>Pezizomycotina</taxon>
        <taxon>Sordariomycetes</taxon>
        <taxon>Xylariomycetidae</taxon>
        <taxon>Xylariales</taxon>
        <taxon>Xylariaceae</taxon>
        <taxon>Xylaria</taxon>
    </lineage>
</organism>
<reference evidence="3" key="1">
    <citation type="submission" date="2019-06" db="EMBL/GenBank/DDBJ databases">
        <title>Draft genome sequence of the griseofulvin-producing fungus Xylaria cubensis strain G536.</title>
        <authorList>
            <person name="Mead M.E."/>
            <person name="Raja H.A."/>
            <person name="Steenwyk J.L."/>
            <person name="Knowles S.L."/>
            <person name="Oberlies N.H."/>
            <person name="Rokas A."/>
        </authorList>
    </citation>
    <scope>NUCLEOTIDE SEQUENCE [LARGE SCALE GENOMIC DNA]</scope>
    <source>
        <strain evidence="3">G536</strain>
    </source>
</reference>
<dbReference type="InterPro" id="IPR045518">
    <property type="entry name" value="2EXR"/>
</dbReference>
<evidence type="ECO:0000313" key="2">
    <source>
        <dbReference type="EMBL" id="TRX91099.1"/>
    </source>
</evidence>
<feature type="domain" description="2EXR" evidence="1">
    <location>
        <begin position="59"/>
        <end position="137"/>
    </location>
</feature>
<gene>
    <name evidence="2" type="ORF">FHL15_008081</name>
</gene>
<dbReference type="AlphaFoldDB" id="A0A553HT21"/>
<dbReference type="Proteomes" id="UP000319160">
    <property type="component" value="Unassembled WGS sequence"/>
</dbReference>
<proteinExistence type="predicted"/>
<accession>A0A553HT21</accession>